<evidence type="ECO:0000313" key="2">
    <source>
        <dbReference type="Proteomes" id="UP000030763"/>
    </source>
</evidence>
<dbReference type="OrthoDB" id="347117at2759"/>
<reference evidence="1" key="1">
    <citation type="submission" date="2013-10" db="EMBL/GenBank/DDBJ databases">
        <title>Genomic analysis of the causative agents of coccidiosis in chickens.</title>
        <authorList>
            <person name="Reid A.J."/>
            <person name="Blake D."/>
            <person name="Billington K."/>
            <person name="Browne H."/>
            <person name="Dunn M."/>
            <person name="Hung S."/>
            <person name="Kawahara F."/>
            <person name="Miranda-Saavedra D."/>
            <person name="Mourier T."/>
            <person name="Nagra H."/>
            <person name="Otto T.D."/>
            <person name="Rawlings N."/>
            <person name="Sanchez A."/>
            <person name="Sanders M."/>
            <person name="Subramaniam C."/>
            <person name="Tay Y."/>
            <person name="Dear P."/>
            <person name="Doerig C."/>
            <person name="Gruber A."/>
            <person name="Parkinson J."/>
            <person name="Shirley M."/>
            <person name="Wan K.L."/>
            <person name="Berriman M."/>
            <person name="Tomley F."/>
            <person name="Pain A."/>
        </authorList>
    </citation>
    <scope>NUCLEOTIDE SEQUENCE [LARGE SCALE GENOMIC DNA]</scope>
    <source>
        <strain evidence="1">Weybridge</strain>
    </source>
</reference>
<accession>U6MCK7</accession>
<protein>
    <submittedName>
        <fullName evidence="1">Uncharacterized protein</fullName>
    </submittedName>
</protein>
<dbReference type="VEuPathDB" id="ToxoDB:EMWEY_00004060"/>
<reference evidence="1" key="2">
    <citation type="submission" date="2013-10" db="EMBL/GenBank/DDBJ databases">
        <authorList>
            <person name="Aslett M."/>
        </authorList>
    </citation>
    <scope>NUCLEOTIDE SEQUENCE [LARGE SCALE GENOMIC DNA]</scope>
    <source>
        <strain evidence="1">Weybridge</strain>
    </source>
</reference>
<name>U6MCK7_EIMMA</name>
<proteinExistence type="predicted"/>
<dbReference type="GeneID" id="25334392"/>
<organism evidence="1 2">
    <name type="scientific">Eimeria maxima</name>
    <name type="common">Coccidian parasite</name>
    <dbReference type="NCBI Taxonomy" id="5804"/>
    <lineage>
        <taxon>Eukaryota</taxon>
        <taxon>Sar</taxon>
        <taxon>Alveolata</taxon>
        <taxon>Apicomplexa</taxon>
        <taxon>Conoidasida</taxon>
        <taxon>Coccidia</taxon>
        <taxon>Eucoccidiorida</taxon>
        <taxon>Eimeriorina</taxon>
        <taxon>Eimeriidae</taxon>
        <taxon>Eimeria</taxon>
    </lineage>
</organism>
<dbReference type="RefSeq" id="XP_013336048.1">
    <property type="nucleotide sequence ID" value="XM_013480594.1"/>
</dbReference>
<gene>
    <name evidence="1" type="ORF">EMWEY_00004060</name>
</gene>
<dbReference type="OMA" id="RRFFKAW"/>
<evidence type="ECO:0000313" key="1">
    <source>
        <dbReference type="EMBL" id="CDJ59400.1"/>
    </source>
</evidence>
<sequence>MDNLPDSGVQRPVGGVSRAALLRCAAARNECIKAELLERLRVCAALDRRFFKAWFDELDMERCCNFSSVVGVSSDMYIDTEWNMGIYAHGNTPQESKAAFHRIAFELQDLEDREKRLTDYAQTLNRQYGGLMAKLTEPAYNGTGRTSRIPVPPNTCMQTERAIDGLSRIATVISAKEEEQKSQLYHLRHWNVNISGVNIPRLPGLLYKRANEDS</sequence>
<dbReference type="EMBL" id="HG720371">
    <property type="protein sequence ID" value="CDJ59400.1"/>
    <property type="molecule type" value="Genomic_DNA"/>
</dbReference>
<keyword evidence="2" id="KW-1185">Reference proteome</keyword>
<dbReference type="Proteomes" id="UP000030763">
    <property type="component" value="Unassembled WGS sequence"/>
</dbReference>
<dbReference type="AlphaFoldDB" id="U6MCK7"/>